<comment type="caution">
    <text evidence="2">The sequence shown here is derived from an EMBL/GenBank/DDBJ whole genome shotgun (WGS) entry which is preliminary data.</text>
</comment>
<dbReference type="PANTHER" id="PTHR34585">
    <property type="match status" value="1"/>
</dbReference>
<reference evidence="2" key="1">
    <citation type="submission" date="2020-01" db="EMBL/GenBank/DDBJ databases">
        <title>Muricauda ochracea sp. nov., isolated from a tidal flat of Garorim bay in Korea.</title>
        <authorList>
            <person name="Kim D."/>
            <person name="Yoo Y."/>
            <person name="Kim J.-J."/>
        </authorList>
    </citation>
    <scope>NUCLEOTIDE SEQUENCE</scope>
    <source>
        <strain evidence="2">JGD-17</strain>
    </source>
</reference>
<sequence length="92" mass="10708">MPTNIITTEDLTEFKLEVLQEIRNILRQHQGSGLKRYLKSGEVMEQLKISPGTLQNLRLNGTLPYSKIGGVIFYDARDIERVMEENRIYNRI</sequence>
<dbReference type="InterPro" id="IPR009061">
    <property type="entry name" value="DNA-bd_dom_put_sf"/>
</dbReference>
<dbReference type="InterPro" id="IPR041657">
    <property type="entry name" value="HTH_17"/>
</dbReference>
<dbReference type="SUPFAM" id="SSF46955">
    <property type="entry name" value="Putative DNA-binding domain"/>
    <property type="match status" value="1"/>
</dbReference>
<name>A0A964WX42_9FLAO</name>
<evidence type="ECO:0000259" key="1">
    <source>
        <dbReference type="Pfam" id="PF12728"/>
    </source>
</evidence>
<dbReference type="Pfam" id="PF12728">
    <property type="entry name" value="HTH_17"/>
    <property type="match status" value="1"/>
</dbReference>
<keyword evidence="3" id="KW-1185">Reference proteome</keyword>
<gene>
    <name evidence="2" type="ORF">GTQ34_05750</name>
</gene>
<dbReference type="EMBL" id="JAAABI010000002">
    <property type="protein sequence ID" value="NAY91418.1"/>
    <property type="molecule type" value="Genomic_DNA"/>
</dbReference>
<evidence type="ECO:0000313" key="2">
    <source>
        <dbReference type="EMBL" id="NAY91418.1"/>
    </source>
</evidence>
<feature type="domain" description="Helix-turn-helix" evidence="1">
    <location>
        <begin position="37"/>
        <end position="87"/>
    </location>
</feature>
<accession>A0A964WX42</accession>
<evidence type="ECO:0000313" key="3">
    <source>
        <dbReference type="Proteomes" id="UP000667650"/>
    </source>
</evidence>
<dbReference type="Proteomes" id="UP000667650">
    <property type="component" value="Unassembled WGS sequence"/>
</dbReference>
<proteinExistence type="predicted"/>
<organism evidence="2 3">
    <name type="scientific">Flagellimonas ochracea</name>
    <dbReference type="NCBI Taxonomy" id="2696472"/>
    <lineage>
        <taxon>Bacteria</taxon>
        <taxon>Pseudomonadati</taxon>
        <taxon>Bacteroidota</taxon>
        <taxon>Flavobacteriia</taxon>
        <taxon>Flavobacteriales</taxon>
        <taxon>Flavobacteriaceae</taxon>
        <taxon>Flagellimonas</taxon>
    </lineage>
</organism>
<dbReference type="PANTHER" id="PTHR34585:SF22">
    <property type="entry name" value="HELIX-TURN-HELIX DOMAIN-CONTAINING PROTEIN"/>
    <property type="match status" value="1"/>
</dbReference>
<dbReference type="AlphaFoldDB" id="A0A964WX42"/>
<protein>
    <submittedName>
        <fullName evidence="2">Helix-turn-helix domain-containing protein</fullName>
    </submittedName>
</protein>
<dbReference type="RefSeq" id="WP_166522843.1">
    <property type="nucleotide sequence ID" value="NZ_JAAABI010000002.1"/>
</dbReference>